<sequence length="107" mass="12272">MAFKIKSQNGYSESFAEEALGGETLHIVGLELETQFEYENNTRTDTVTGYQVWVSTTTHNPFRVKFLPEDKPDLTYFTLGDEVTFDHLEAIQIKTNVYFRAKAIKKA</sequence>
<organism evidence="1 2">
    <name type="scientific">Streptococcus salivarius</name>
    <dbReference type="NCBI Taxonomy" id="1304"/>
    <lineage>
        <taxon>Bacteria</taxon>
        <taxon>Bacillati</taxon>
        <taxon>Bacillota</taxon>
        <taxon>Bacilli</taxon>
        <taxon>Lactobacillales</taxon>
        <taxon>Streptococcaceae</taxon>
        <taxon>Streptococcus</taxon>
    </lineage>
</organism>
<name>A0AB37CMG3_STRSL</name>
<dbReference type="RefSeq" id="WP_118058178.1">
    <property type="nucleotide sequence ID" value="NZ_CABIZY010000016.1"/>
</dbReference>
<dbReference type="Proteomes" id="UP000322622">
    <property type="component" value="Chromosome"/>
</dbReference>
<evidence type="ECO:0000313" key="1">
    <source>
        <dbReference type="EMBL" id="QEM31615.1"/>
    </source>
</evidence>
<reference evidence="1 2" key="1">
    <citation type="submission" date="2019-06" db="EMBL/GenBank/DDBJ databases">
        <title>Complete genome sequence of Streptococcus salivarius LAB813.</title>
        <authorList>
            <person name="Levesque C.M."/>
            <person name="Gong S.-G."/>
            <person name="Dufour D."/>
            <person name="Barbour A."/>
        </authorList>
    </citation>
    <scope>NUCLEOTIDE SEQUENCE [LARGE SCALE GENOMIC DNA]</scope>
    <source>
        <strain evidence="1 2">LAB813</strain>
    </source>
</reference>
<gene>
    <name evidence="1" type="ORF">FHI56_01205</name>
</gene>
<dbReference type="AlphaFoldDB" id="A0AB37CMG3"/>
<accession>A0AB37CMG3</accession>
<protein>
    <submittedName>
        <fullName evidence="1">Uncharacterized protein</fullName>
    </submittedName>
</protein>
<proteinExistence type="predicted"/>
<evidence type="ECO:0000313" key="2">
    <source>
        <dbReference type="Proteomes" id="UP000322622"/>
    </source>
</evidence>
<dbReference type="EMBL" id="CP040804">
    <property type="protein sequence ID" value="QEM31615.1"/>
    <property type="molecule type" value="Genomic_DNA"/>
</dbReference>